<sequence>MRRLLFLFGLHLGICCHATQQLSEQLGAINSESDWETRKSLYTDIFDSLLAADIHSINKIVVDARANKDFDFVSSSLSTLAEYYLYNISKPDSALLIINAALADSGQISTSNLAQLWQTQGNIYHAMRKLDSAKYAFEASVDAFETINDTSRANLGLNYLTLSGIYLDQGDYLTAVTYLDKAQSLPAYQYDRDYKLQTLNNRANLYSMNGMLDQAVEFRKEIIATADNNANKMLLAITYLNYASEARKLQEDSLEIQVILDGLTLADTTDYTGKIITFYLLYKLTEAYSRQDMTNAALEAYQKMDFFRSQALNVPRYQMIYDRADAEALYCLQQFDAALTKAQSLLTNALQDKDAETIMDMHRLISRIQAAQGNFEQALNHYQTYNHLHDSLTRINRSNAVLYMETLYESERKKRIISDQNNKIQLLATSNAFNTKLLWGTIMASIMLIGMIYLFRSRQYALAKTKLQQTFSQKLLDAHETERKRIARDLHDGVGQSLILLKNNANTQGDESLAQLAGQTLDEVRSISRALHPALLTKLGISASIEKMLTDLDESTDILFSYELAPIDGLLPPDMEVHLYRFLQEALNNLIKHSKTTAADLEMKVEDHFIHVMIEDYGVGFDPDITKHSLGMRTLYERAAILGGQLQVNSMIGKGTSLSLKIPLAHA</sequence>
<name>A0A3D9L0A3_MARFU</name>
<dbReference type="Gene3D" id="3.30.565.10">
    <property type="entry name" value="Histidine kinase-like ATPase, C-terminal domain"/>
    <property type="match status" value="1"/>
</dbReference>
<evidence type="ECO:0000256" key="2">
    <source>
        <dbReference type="ARBA" id="ARBA00022777"/>
    </source>
</evidence>
<dbReference type="SUPFAM" id="SSF48452">
    <property type="entry name" value="TPR-like"/>
    <property type="match status" value="2"/>
</dbReference>
<evidence type="ECO:0000256" key="4">
    <source>
        <dbReference type="SAM" id="Phobius"/>
    </source>
</evidence>
<keyword evidence="3" id="KW-0902">Two-component regulatory system</keyword>
<keyword evidence="7" id="KW-1185">Reference proteome</keyword>
<dbReference type="InterPro" id="IPR011712">
    <property type="entry name" value="Sig_transdc_His_kin_sub3_dim/P"/>
</dbReference>
<feature type="domain" description="Histidine kinase" evidence="5">
    <location>
        <begin position="579"/>
        <end position="666"/>
    </location>
</feature>
<dbReference type="PANTHER" id="PTHR24421">
    <property type="entry name" value="NITRATE/NITRITE SENSOR PROTEIN NARX-RELATED"/>
    <property type="match status" value="1"/>
</dbReference>
<dbReference type="GO" id="GO:0016020">
    <property type="term" value="C:membrane"/>
    <property type="evidence" value="ECO:0007669"/>
    <property type="project" value="InterPro"/>
</dbReference>
<accession>A0A3D9L0A3</accession>
<dbReference type="Pfam" id="PF07730">
    <property type="entry name" value="HisKA_3"/>
    <property type="match status" value="1"/>
</dbReference>
<protein>
    <submittedName>
        <fullName evidence="6">Histidine kinase/DNA gyrase B/HSP90-like ATPase</fullName>
    </submittedName>
</protein>
<dbReference type="InterPro" id="IPR011990">
    <property type="entry name" value="TPR-like_helical_dom_sf"/>
</dbReference>
<evidence type="ECO:0000313" key="6">
    <source>
        <dbReference type="EMBL" id="RED95591.1"/>
    </source>
</evidence>
<dbReference type="AlphaFoldDB" id="A0A3D9L0A3"/>
<dbReference type="Pfam" id="PF02518">
    <property type="entry name" value="HATPase_c"/>
    <property type="match status" value="1"/>
</dbReference>
<keyword evidence="4" id="KW-0812">Transmembrane</keyword>
<gene>
    <name evidence="6" type="ORF">C7460_11740</name>
</gene>
<feature type="transmembrane region" description="Helical" evidence="4">
    <location>
        <begin position="437"/>
        <end position="455"/>
    </location>
</feature>
<dbReference type="SUPFAM" id="SSF55874">
    <property type="entry name" value="ATPase domain of HSP90 chaperone/DNA topoisomerase II/histidine kinase"/>
    <property type="match status" value="1"/>
</dbReference>
<dbReference type="EMBL" id="QREG01000017">
    <property type="protein sequence ID" value="RED95591.1"/>
    <property type="molecule type" value="Genomic_DNA"/>
</dbReference>
<proteinExistence type="predicted"/>
<dbReference type="OrthoDB" id="1523646at2"/>
<dbReference type="CDD" id="cd16917">
    <property type="entry name" value="HATPase_UhpB-NarQ-NarX-like"/>
    <property type="match status" value="1"/>
</dbReference>
<keyword evidence="2 6" id="KW-0418">Kinase</keyword>
<dbReference type="SMART" id="SM00028">
    <property type="entry name" value="TPR"/>
    <property type="match status" value="2"/>
</dbReference>
<evidence type="ECO:0000256" key="3">
    <source>
        <dbReference type="ARBA" id="ARBA00023012"/>
    </source>
</evidence>
<dbReference type="InterPro" id="IPR036890">
    <property type="entry name" value="HATPase_C_sf"/>
</dbReference>
<evidence type="ECO:0000259" key="5">
    <source>
        <dbReference type="PROSITE" id="PS50109"/>
    </source>
</evidence>
<evidence type="ECO:0000313" key="7">
    <source>
        <dbReference type="Proteomes" id="UP000256779"/>
    </source>
</evidence>
<keyword evidence="4" id="KW-0472">Membrane</keyword>
<dbReference type="InterPro" id="IPR005467">
    <property type="entry name" value="His_kinase_dom"/>
</dbReference>
<dbReference type="InterPro" id="IPR003594">
    <property type="entry name" value="HATPase_dom"/>
</dbReference>
<comment type="caution">
    <text evidence="6">The sequence shown here is derived from an EMBL/GenBank/DDBJ whole genome shotgun (WGS) entry which is preliminary data.</text>
</comment>
<dbReference type="RefSeq" id="WP_115869230.1">
    <property type="nucleotide sequence ID" value="NZ_QREG01000017.1"/>
</dbReference>
<keyword evidence="4" id="KW-1133">Transmembrane helix</keyword>
<dbReference type="InterPro" id="IPR019734">
    <property type="entry name" value="TPR_rpt"/>
</dbReference>
<reference evidence="6 7" key="1">
    <citation type="submission" date="2018-07" db="EMBL/GenBank/DDBJ databases">
        <title>Genomic Encyclopedia of Type Strains, Phase IV (KMG-IV): sequencing the most valuable type-strain genomes for metagenomic binning, comparative biology and taxonomic classification.</title>
        <authorList>
            <person name="Goeker M."/>
        </authorList>
    </citation>
    <scope>NUCLEOTIDE SEQUENCE [LARGE SCALE GENOMIC DNA]</scope>
    <source>
        <strain evidence="6 7">DSM 4134</strain>
    </source>
</reference>
<dbReference type="Gene3D" id="1.20.5.1930">
    <property type="match status" value="1"/>
</dbReference>
<dbReference type="Proteomes" id="UP000256779">
    <property type="component" value="Unassembled WGS sequence"/>
</dbReference>
<dbReference type="InterPro" id="IPR050482">
    <property type="entry name" value="Sensor_HK_TwoCompSys"/>
</dbReference>
<keyword evidence="1" id="KW-0808">Transferase</keyword>
<dbReference type="SMART" id="SM00387">
    <property type="entry name" value="HATPase_c"/>
    <property type="match status" value="1"/>
</dbReference>
<dbReference type="GO" id="GO:0046983">
    <property type="term" value="F:protein dimerization activity"/>
    <property type="evidence" value="ECO:0007669"/>
    <property type="project" value="InterPro"/>
</dbReference>
<organism evidence="6 7">
    <name type="scientific">Marinoscillum furvescens DSM 4134</name>
    <dbReference type="NCBI Taxonomy" id="1122208"/>
    <lineage>
        <taxon>Bacteria</taxon>
        <taxon>Pseudomonadati</taxon>
        <taxon>Bacteroidota</taxon>
        <taxon>Cytophagia</taxon>
        <taxon>Cytophagales</taxon>
        <taxon>Reichenbachiellaceae</taxon>
        <taxon>Marinoscillum</taxon>
    </lineage>
</organism>
<dbReference type="PROSITE" id="PS50109">
    <property type="entry name" value="HIS_KIN"/>
    <property type="match status" value="1"/>
</dbReference>
<dbReference type="Gene3D" id="1.25.40.10">
    <property type="entry name" value="Tetratricopeptide repeat domain"/>
    <property type="match status" value="1"/>
</dbReference>
<dbReference type="GO" id="GO:0000155">
    <property type="term" value="F:phosphorelay sensor kinase activity"/>
    <property type="evidence" value="ECO:0007669"/>
    <property type="project" value="InterPro"/>
</dbReference>
<evidence type="ECO:0000256" key="1">
    <source>
        <dbReference type="ARBA" id="ARBA00022679"/>
    </source>
</evidence>